<protein>
    <recommendedName>
        <fullName evidence="3">RING-type E3 ubiquitin transferase</fullName>
        <ecNumber evidence="3">2.3.2.27</ecNumber>
    </recommendedName>
</protein>
<keyword evidence="4" id="KW-0808">Transferase</keyword>
<keyword evidence="7" id="KW-0833">Ubl conjugation pathway</keyword>
<dbReference type="GO" id="GO:0061630">
    <property type="term" value="F:ubiquitin protein ligase activity"/>
    <property type="evidence" value="ECO:0007669"/>
    <property type="project" value="UniProtKB-EC"/>
</dbReference>
<feature type="compositionally biased region" description="Polar residues" evidence="9">
    <location>
        <begin position="408"/>
        <end position="430"/>
    </location>
</feature>
<evidence type="ECO:0000256" key="1">
    <source>
        <dbReference type="ARBA" id="ARBA00000900"/>
    </source>
</evidence>
<dbReference type="PANTHER" id="PTHR14471">
    <property type="entry name" value="MARCH7/10 E3 UBIQUITIN PROTEIN LIGASE FAMILY MEMBER"/>
    <property type="match status" value="1"/>
</dbReference>
<evidence type="ECO:0000256" key="5">
    <source>
        <dbReference type="ARBA" id="ARBA00022723"/>
    </source>
</evidence>
<keyword evidence="6" id="KW-0863">Zinc-finger</keyword>
<dbReference type="EC" id="2.3.2.27" evidence="3"/>
<dbReference type="PROSITE" id="PS51292">
    <property type="entry name" value="ZF_RING_CH"/>
    <property type="match status" value="1"/>
</dbReference>
<sequence length="813" mass="90151">MYEAKERQKFINNAQYLREMQHKMDSEYQACLRKQEPTRDQTEKKRDHHSRQELRQNSMSSISAVHTCERPWISRLPINRKASSDEASASELKSSVKSLGNKSEAKFPAIDKTAVKQKQKPSTCSRKSERNGSGPKKETAVFQKPILARRRMNQRSLLEHSDSENIRKVEGRGRKTPVLQGITKTARGFDSKDAVGQKISQAPKGKKKSQEKRNLIQSSKLSIDGKRLDKNLKKGSVLTHQNSTDSTVKVSNIPSVSSDSTNPNLPPIKRTPSRPREYDFCAMLCSHVEDSPGENEDTKDFVPLEEELLSVDFSKPLPLDQNGRVGGTSLTQSAQHNCEVDVGSDGRRADLPHKLLRQYNATRDGANEPSTAGQRKTRDQRKSYVLEENVLEDSHNSDGENTVFRVKSPQNESRPGSTTVDKAVNNSSCTEDWPGSDAFGRERQSFESNQRCYSGSSRPTVQRPLRSAFNAPASLVQPANRTEATGNGDVTAAASVQVTELSGSPRLTARRQLSPLRIRDSFSATESCQSSSSTMSTFEDSSVLEDSISNELSSVSPSTTSHDEDNFLNSHSSSSSTDSSHQSLFRANFTAHLHMTGPLPDQVPIFLTVSDLRNQSTFVSSTTSCNSLDAKEINKPEMDPEKLKKLQESLLAEDSEEEGDQCRICQIAGGSITNPLLEPCGCGGSLRFVHQECLKTWLKAKIKSGAELGAVKTCELCKQSLTVDLDDFNVNDYYRNHQQSRVQPILATLAKNCQGGSKEENSLWQSDKELFATAFHVNSLSFHQATMSMYTLQIQCHHLNLKPSNGLGLILFV</sequence>
<evidence type="ECO:0000256" key="8">
    <source>
        <dbReference type="ARBA" id="ARBA00022833"/>
    </source>
</evidence>
<comment type="pathway">
    <text evidence="2">Protein modification; protein ubiquitination.</text>
</comment>
<dbReference type="Proteomes" id="UP001142489">
    <property type="component" value="Unassembled WGS sequence"/>
</dbReference>
<reference evidence="11" key="1">
    <citation type="journal article" date="2023" name="DNA Res.">
        <title>Chromosome-level genome assembly of Phrynocephalus forsythii using third-generation DNA sequencing and Hi-C analysis.</title>
        <authorList>
            <person name="Qi Y."/>
            <person name="Zhao W."/>
            <person name="Zhao Y."/>
            <person name="Niu C."/>
            <person name="Cao S."/>
            <person name="Zhang Y."/>
        </authorList>
    </citation>
    <scope>NUCLEOTIDE SEQUENCE</scope>
    <source>
        <tissue evidence="11">Muscle</tissue>
    </source>
</reference>
<evidence type="ECO:0000256" key="4">
    <source>
        <dbReference type="ARBA" id="ARBA00022679"/>
    </source>
</evidence>
<feature type="compositionally biased region" description="Polar residues" evidence="9">
    <location>
        <begin position="55"/>
        <end position="64"/>
    </location>
</feature>
<dbReference type="GO" id="GO:0008270">
    <property type="term" value="F:zinc ion binding"/>
    <property type="evidence" value="ECO:0007669"/>
    <property type="project" value="UniProtKB-KW"/>
</dbReference>
<dbReference type="AlphaFoldDB" id="A0A9Q1AV34"/>
<dbReference type="PANTHER" id="PTHR14471:SF5">
    <property type="entry name" value="E3 UBIQUITIN-PROTEIN LIGASE MARCHF10-RELATED"/>
    <property type="match status" value="1"/>
</dbReference>
<dbReference type="EMBL" id="JAPFRF010000012">
    <property type="protein sequence ID" value="KAJ7313394.1"/>
    <property type="molecule type" value="Genomic_DNA"/>
</dbReference>
<feature type="region of interest" description="Disordered" evidence="9">
    <location>
        <begin position="28"/>
        <end position="213"/>
    </location>
</feature>
<evidence type="ECO:0000313" key="11">
    <source>
        <dbReference type="EMBL" id="KAJ7313394.1"/>
    </source>
</evidence>
<evidence type="ECO:0000256" key="2">
    <source>
        <dbReference type="ARBA" id="ARBA00004906"/>
    </source>
</evidence>
<dbReference type="SMART" id="SM00744">
    <property type="entry name" value="RINGv"/>
    <property type="match status" value="1"/>
</dbReference>
<feature type="compositionally biased region" description="Polar residues" evidence="9">
    <location>
        <begin position="548"/>
        <end position="560"/>
    </location>
</feature>
<dbReference type="InterPro" id="IPR052297">
    <property type="entry name" value="RING-CH-type_E3_ubiq-ligase"/>
</dbReference>
<keyword evidence="5" id="KW-0479">Metal-binding</keyword>
<evidence type="ECO:0000313" key="12">
    <source>
        <dbReference type="Proteomes" id="UP001142489"/>
    </source>
</evidence>
<dbReference type="SUPFAM" id="SSF57850">
    <property type="entry name" value="RING/U-box"/>
    <property type="match status" value="1"/>
</dbReference>
<feature type="compositionally biased region" description="Polar residues" evidence="9">
    <location>
        <begin position="85"/>
        <end position="101"/>
    </location>
</feature>
<dbReference type="Gene3D" id="3.30.40.10">
    <property type="entry name" value="Zinc/RING finger domain, C3HC4 (zinc finger)"/>
    <property type="match status" value="1"/>
</dbReference>
<gene>
    <name evidence="11" type="ORF">JRQ81_004722</name>
</gene>
<feature type="domain" description="RING-CH-type" evidence="10">
    <location>
        <begin position="654"/>
        <end position="724"/>
    </location>
</feature>
<organism evidence="11 12">
    <name type="scientific">Phrynocephalus forsythii</name>
    <dbReference type="NCBI Taxonomy" id="171643"/>
    <lineage>
        <taxon>Eukaryota</taxon>
        <taxon>Metazoa</taxon>
        <taxon>Chordata</taxon>
        <taxon>Craniata</taxon>
        <taxon>Vertebrata</taxon>
        <taxon>Euteleostomi</taxon>
        <taxon>Lepidosauria</taxon>
        <taxon>Squamata</taxon>
        <taxon>Bifurcata</taxon>
        <taxon>Unidentata</taxon>
        <taxon>Episquamata</taxon>
        <taxon>Toxicofera</taxon>
        <taxon>Iguania</taxon>
        <taxon>Acrodonta</taxon>
        <taxon>Agamidae</taxon>
        <taxon>Agaminae</taxon>
        <taxon>Phrynocephalus</taxon>
    </lineage>
</organism>
<comment type="caution">
    <text evidence="11">The sequence shown here is derived from an EMBL/GenBank/DDBJ whole genome shotgun (WGS) entry which is preliminary data.</text>
</comment>
<proteinExistence type="predicted"/>
<feature type="compositionally biased region" description="Low complexity" evidence="9">
    <location>
        <begin position="524"/>
        <end position="541"/>
    </location>
</feature>
<dbReference type="CDD" id="cd16813">
    <property type="entry name" value="RING_CH-C4HC3_MARCH10"/>
    <property type="match status" value="1"/>
</dbReference>
<dbReference type="Pfam" id="PF12906">
    <property type="entry name" value="RINGv"/>
    <property type="match status" value="1"/>
</dbReference>
<feature type="compositionally biased region" description="Low complexity" evidence="9">
    <location>
        <begin position="570"/>
        <end position="580"/>
    </location>
</feature>
<evidence type="ECO:0000256" key="6">
    <source>
        <dbReference type="ARBA" id="ARBA00022771"/>
    </source>
</evidence>
<feature type="compositionally biased region" description="Polar residues" evidence="9">
    <location>
        <begin position="446"/>
        <end position="460"/>
    </location>
</feature>
<evidence type="ECO:0000259" key="10">
    <source>
        <dbReference type="PROSITE" id="PS51292"/>
    </source>
</evidence>
<feature type="region of interest" description="Disordered" evidence="9">
    <location>
        <begin position="548"/>
        <end position="580"/>
    </location>
</feature>
<name>A0A9Q1AV34_9SAUR</name>
<dbReference type="InterPro" id="IPR011016">
    <property type="entry name" value="Znf_RING-CH"/>
</dbReference>
<feature type="compositionally biased region" description="Basic and acidic residues" evidence="9">
    <location>
        <begin position="344"/>
        <end position="353"/>
    </location>
</feature>
<evidence type="ECO:0000256" key="9">
    <source>
        <dbReference type="SAM" id="MobiDB-lite"/>
    </source>
</evidence>
<feature type="region of interest" description="Disordered" evidence="9">
    <location>
        <begin position="315"/>
        <end position="464"/>
    </location>
</feature>
<feature type="region of interest" description="Disordered" evidence="9">
    <location>
        <begin position="524"/>
        <end position="543"/>
    </location>
</feature>
<comment type="catalytic activity">
    <reaction evidence="1">
        <text>S-ubiquitinyl-[E2 ubiquitin-conjugating enzyme]-L-cysteine + [acceptor protein]-L-lysine = [E2 ubiquitin-conjugating enzyme]-L-cysteine + N(6)-ubiquitinyl-[acceptor protein]-L-lysine.</text>
        <dbReference type="EC" id="2.3.2.27"/>
    </reaction>
</comment>
<keyword evidence="12" id="KW-1185">Reference proteome</keyword>
<feature type="compositionally biased region" description="Polar residues" evidence="9">
    <location>
        <begin position="251"/>
        <end position="263"/>
    </location>
</feature>
<feature type="compositionally biased region" description="Basic and acidic residues" evidence="9">
    <location>
        <begin position="157"/>
        <end position="173"/>
    </location>
</feature>
<evidence type="ECO:0000256" key="3">
    <source>
        <dbReference type="ARBA" id="ARBA00012483"/>
    </source>
</evidence>
<feature type="compositionally biased region" description="Basic and acidic residues" evidence="9">
    <location>
        <begin position="33"/>
        <end position="54"/>
    </location>
</feature>
<dbReference type="InterPro" id="IPR042583">
    <property type="entry name" value="MARCH10_RING_CH-C4HC3"/>
</dbReference>
<dbReference type="OrthoDB" id="264354at2759"/>
<feature type="region of interest" description="Disordered" evidence="9">
    <location>
        <begin position="251"/>
        <end position="273"/>
    </location>
</feature>
<feature type="compositionally biased region" description="Basic and acidic residues" evidence="9">
    <location>
        <begin position="376"/>
        <end position="385"/>
    </location>
</feature>
<keyword evidence="8" id="KW-0862">Zinc</keyword>
<feature type="compositionally biased region" description="Basic and acidic residues" evidence="9">
    <location>
        <begin position="126"/>
        <end position="139"/>
    </location>
</feature>
<accession>A0A9Q1AV34</accession>
<evidence type="ECO:0000256" key="7">
    <source>
        <dbReference type="ARBA" id="ARBA00022786"/>
    </source>
</evidence>
<dbReference type="InterPro" id="IPR013083">
    <property type="entry name" value="Znf_RING/FYVE/PHD"/>
</dbReference>